<dbReference type="Pfam" id="PF00857">
    <property type="entry name" value="Isochorismatase"/>
    <property type="match status" value="1"/>
</dbReference>
<protein>
    <submittedName>
        <fullName evidence="3">Unannotated protein</fullName>
    </submittedName>
</protein>
<accession>A0A6J7GDL0</accession>
<dbReference type="InterPro" id="IPR036380">
    <property type="entry name" value="Isochorismatase-like_sf"/>
</dbReference>
<dbReference type="Gene3D" id="3.40.50.850">
    <property type="entry name" value="Isochorismatase-like"/>
    <property type="match status" value="1"/>
</dbReference>
<dbReference type="GO" id="GO:0016787">
    <property type="term" value="F:hydrolase activity"/>
    <property type="evidence" value="ECO:0007669"/>
    <property type="project" value="UniProtKB-KW"/>
</dbReference>
<reference evidence="3" key="1">
    <citation type="submission" date="2020-05" db="EMBL/GenBank/DDBJ databases">
        <authorList>
            <person name="Chiriac C."/>
            <person name="Salcher M."/>
            <person name="Ghai R."/>
            <person name="Kavagutti S V."/>
        </authorList>
    </citation>
    <scope>NUCLEOTIDE SEQUENCE</scope>
</reference>
<evidence type="ECO:0000259" key="2">
    <source>
        <dbReference type="Pfam" id="PF00857"/>
    </source>
</evidence>
<evidence type="ECO:0000313" key="3">
    <source>
        <dbReference type="EMBL" id="CAB4906451.1"/>
    </source>
</evidence>
<name>A0A6J7GDL0_9ZZZZ</name>
<dbReference type="PANTHER" id="PTHR43540">
    <property type="entry name" value="PEROXYUREIDOACRYLATE/UREIDOACRYLATE AMIDOHYDROLASE-RELATED"/>
    <property type="match status" value="1"/>
</dbReference>
<gene>
    <name evidence="3" type="ORF">UFOPK3610_00455</name>
</gene>
<dbReference type="InterPro" id="IPR000868">
    <property type="entry name" value="Isochorismatase-like_dom"/>
</dbReference>
<dbReference type="InterPro" id="IPR050272">
    <property type="entry name" value="Isochorismatase-like_hydrls"/>
</dbReference>
<dbReference type="PANTHER" id="PTHR43540:SF6">
    <property type="entry name" value="ISOCHORISMATASE-LIKE DOMAIN-CONTAINING PROTEIN"/>
    <property type="match status" value="1"/>
</dbReference>
<feature type="domain" description="Isochorismatase-like" evidence="2">
    <location>
        <begin position="14"/>
        <end position="201"/>
    </location>
</feature>
<dbReference type="SUPFAM" id="SSF52499">
    <property type="entry name" value="Isochorismatase-like hydrolases"/>
    <property type="match status" value="1"/>
</dbReference>
<dbReference type="EMBL" id="CAFBMR010000010">
    <property type="protein sequence ID" value="CAB4906451.1"/>
    <property type="molecule type" value="Genomic_DNA"/>
</dbReference>
<organism evidence="3">
    <name type="scientific">freshwater metagenome</name>
    <dbReference type="NCBI Taxonomy" id="449393"/>
    <lineage>
        <taxon>unclassified sequences</taxon>
        <taxon>metagenomes</taxon>
        <taxon>ecological metagenomes</taxon>
    </lineage>
</organism>
<keyword evidence="1" id="KW-0378">Hydrolase</keyword>
<evidence type="ECO:0000256" key="1">
    <source>
        <dbReference type="ARBA" id="ARBA00022801"/>
    </source>
</evidence>
<proteinExistence type="predicted"/>
<dbReference type="CDD" id="cd00431">
    <property type="entry name" value="cysteine_hydrolases"/>
    <property type="match status" value="1"/>
</dbReference>
<dbReference type="AlphaFoldDB" id="A0A6J7GDL0"/>
<sequence length="213" mass="22704">MGAPNFKLSSRRIAVVTIDCHRGHLDPAVATMPLAAAKAAQVVAANASLLTGVRALGIPVIHVMTSYRNSAEIAGNPWWASVAGTTATRKNVLIHQVAGSPGLEIMPELLEPSDLLVATKKRYDCFIATDLDHVLHALDIDTIVLTGINTNSCVLATAISANTRDYAVIVVRDCVDTMDEDLHFAALDIIDRAFGWTMTSKELLDSLGDAISS</sequence>